<accession>A0A4Y2GMU9</accession>
<proteinExistence type="predicted"/>
<reference evidence="1 2" key="1">
    <citation type="journal article" date="2019" name="Sci. Rep.">
        <title>Orb-weaving spider Araneus ventricosus genome elucidates the spidroin gene catalogue.</title>
        <authorList>
            <person name="Kono N."/>
            <person name="Nakamura H."/>
            <person name="Ohtoshi R."/>
            <person name="Moran D.A.P."/>
            <person name="Shinohara A."/>
            <person name="Yoshida Y."/>
            <person name="Fujiwara M."/>
            <person name="Mori M."/>
            <person name="Tomita M."/>
            <person name="Arakawa K."/>
        </authorList>
    </citation>
    <scope>NUCLEOTIDE SEQUENCE [LARGE SCALE GENOMIC DNA]</scope>
</reference>
<keyword evidence="2" id="KW-1185">Reference proteome</keyword>
<organism evidence="1 2">
    <name type="scientific">Araneus ventricosus</name>
    <name type="common">Orbweaver spider</name>
    <name type="synonym">Epeira ventricosa</name>
    <dbReference type="NCBI Taxonomy" id="182803"/>
    <lineage>
        <taxon>Eukaryota</taxon>
        <taxon>Metazoa</taxon>
        <taxon>Ecdysozoa</taxon>
        <taxon>Arthropoda</taxon>
        <taxon>Chelicerata</taxon>
        <taxon>Arachnida</taxon>
        <taxon>Araneae</taxon>
        <taxon>Araneomorphae</taxon>
        <taxon>Entelegynae</taxon>
        <taxon>Araneoidea</taxon>
        <taxon>Araneidae</taxon>
        <taxon>Araneus</taxon>
    </lineage>
</organism>
<comment type="caution">
    <text evidence="1">The sequence shown here is derived from an EMBL/GenBank/DDBJ whole genome shotgun (WGS) entry which is preliminary data.</text>
</comment>
<dbReference type="EMBL" id="BGPR01001477">
    <property type="protein sequence ID" value="GBM54873.1"/>
    <property type="molecule type" value="Genomic_DNA"/>
</dbReference>
<dbReference type="AlphaFoldDB" id="A0A4Y2GMU9"/>
<protein>
    <submittedName>
        <fullName evidence="1">Uncharacterized protein</fullName>
    </submittedName>
</protein>
<gene>
    <name evidence="1" type="ORF">AVEN_158310_1</name>
</gene>
<dbReference type="OrthoDB" id="6456092at2759"/>
<evidence type="ECO:0000313" key="1">
    <source>
        <dbReference type="EMBL" id="GBM54873.1"/>
    </source>
</evidence>
<name>A0A4Y2GMU9_ARAVE</name>
<sequence length="118" mass="13288">MFLRRLGVPCSLQTLTRLSSGCRANLNSSVNITLPQSDTVQFTCWRHHFNRAPLDWMDKGTQTRGTRACRPFMCNLRRTVVADIVLPMVAATIDVTRVEVDLRFRLATTAIYRSSAGS</sequence>
<dbReference type="Proteomes" id="UP000499080">
    <property type="component" value="Unassembled WGS sequence"/>
</dbReference>
<evidence type="ECO:0000313" key="2">
    <source>
        <dbReference type="Proteomes" id="UP000499080"/>
    </source>
</evidence>